<keyword evidence="3" id="KW-0812">Transmembrane</keyword>
<evidence type="ECO:0000313" key="7">
    <source>
        <dbReference type="Proteomes" id="UP000037558"/>
    </source>
</evidence>
<organism evidence="6 7">
    <name type="scientific">Priestia koreensis</name>
    <dbReference type="NCBI Taxonomy" id="284581"/>
    <lineage>
        <taxon>Bacteria</taxon>
        <taxon>Bacillati</taxon>
        <taxon>Bacillota</taxon>
        <taxon>Bacilli</taxon>
        <taxon>Bacillales</taxon>
        <taxon>Bacillaceae</taxon>
        <taxon>Priestia</taxon>
    </lineage>
</organism>
<feature type="domain" description="AMP-dependent synthetase/ligase" evidence="4">
    <location>
        <begin position="34"/>
        <end position="421"/>
    </location>
</feature>
<dbReference type="FunFam" id="3.30.300.30:FF:000008">
    <property type="entry name" value="2,3-dihydroxybenzoate-AMP ligase"/>
    <property type="match status" value="1"/>
</dbReference>
<keyword evidence="3" id="KW-0472">Membrane</keyword>
<accession>A0A0M0L729</accession>
<feature type="domain" description="AMP-binding enzyme C-terminal" evidence="5">
    <location>
        <begin position="471"/>
        <end position="546"/>
    </location>
</feature>
<evidence type="ECO:0000256" key="3">
    <source>
        <dbReference type="SAM" id="Phobius"/>
    </source>
</evidence>
<sequence>MEERAVKPWLDRYPPEIPAAITYSGTNLVDSFLNAAKLYRDKKAVHFLGKSITFQDVSEQAFKLASYLQEIGLKRGDRVAIMLPNCPQAVISFYGVMLAGGVAVQTNPLYMERELEYQMNDSGATFIISIDMLYPRISKVKALTKIEHVIMTRIQDYLPLVKKVLYPYVQKKQSSVQVSLEHSGTTHLFSEIMKRTNETFTKYEIDAENDLAIIQYTGGTTGFPKGVMLTHKNLVSNATMCSHWLYRCKNGEEKVLGILPFFHVYGLTTVLILAILQGYEMILMPRFDAKSVLKTIHKQRPTLFPGAPTIYIALLNHLDLQKYDLSSIDACISGSAPLPVEVQEQFEKVTGGKLVEGYGLTESSPVTHANFVWEERVSGSIGLPWPDTDAKIFSMETGEEAGVKEIGELAVKGPQIMKGYWNQPAETEAVLRDGWLLTGDVGYMDERGYFYIVDRKKDMIIAGGYNIYPREVEEILYEHPKIKEAVVAGVPDPYRGETVKAYVVLKDGEVCTEDELNKYSRQYLAAYKVPRIYEFREELPKTAVGKILRRSLVDEERQKQQERKIN</sequence>
<dbReference type="InterPro" id="IPR020845">
    <property type="entry name" value="AMP-binding_CS"/>
</dbReference>
<evidence type="ECO:0000313" key="6">
    <source>
        <dbReference type="EMBL" id="KOO46886.1"/>
    </source>
</evidence>
<dbReference type="GO" id="GO:0016877">
    <property type="term" value="F:ligase activity, forming carbon-sulfur bonds"/>
    <property type="evidence" value="ECO:0007669"/>
    <property type="project" value="UniProtKB-ARBA"/>
</dbReference>
<feature type="transmembrane region" description="Helical" evidence="3">
    <location>
        <begin position="255"/>
        <end position="276"/>
    </location>
</feature>
<dbReference type="RefSeq" id="WP_053400894.1">
    <property type="nucleotide sequence ID" value="NZ_LILC01000011.1"/>
</dbReference>
<dbReference type="PANTHER" id="PTHR43767">
    <property type="entry name" value="LONG-CHAIN-FATTY-ACID--COA LIGASE"/>
    <property type="match status" value="1"/>
</dbReference>
<dbReference type="FunFam" id="3.40.50.12780:FF:000003">
    <property type="entry name" value="Long-chain-fatty-acid--CoA ligase FadD"/>
    <property type="match status" value="1"/>
</dbReference>
<dbReference type="OrthoDB" id="9803968at2"/>
<evidence type="ECO:0000256" key="2">
    <source>
        <dbReference type="ARBA" id="ARBA00022598"/>
    </source>
</evidence>
<evidence type="ECO:0000259" key="5">
    <source>
        <dbReference type="Pfam" id="PF13193"/>
    </source>
</evidence>
<dbReference type="InterPro" id="IPR045851">
    <property type="entry name" value="AMP-bd_C_sf"/>
</dbReference>
<keyword evidence="2 6" id="KW-0436">Ligase</keyword>
<dbReference type="PROSITE" id="PS00455">
    <property type="entry name" value="AMP_BINDING"/>
    <property type="match status" value="1"/>
</dbReference>
<dbReference type="AlphaFoldDB" id="A0A0M0L729"/>
<dbReference type="Gene3D" id="3.30.300.30">
    <property type="match status" value="1"/>
</dbReference>
<dbReference type="InterPro" id="IPR050237">
    <property type="entry name" value="ATP-dep_AMP-bd_enzyme"/>
</dbReference>
<reference evidence="7" key="1">
    <citation type="submission" date="2015-08" db="EMBL/GenBank/DDBJ databases">
        <title>Fjat-14210 dsm16467.</title>
        <authorList>
            <person name="Liu B."/>
            <person name="Wang J."/>
            <person name="Zhu Y."/>
            <person name="Liu G."/>
            <person name="Chen Q."/>
            <person name="Chen Z."/>
            <person name="Lan J."/>
            <person name="Che J."/>
            <person name="Ge C."/>
            <person name="Shi H."/>
            <person name="Pan Z."/>
            <person name="Liu X."/>
        </authorList>
    </citation>
    <scope>NUCLEOTIDE SEQUENCE [LARGE SCALE GENOMIC DNA]</scope>
    <source>
        <strain evidence="7">DSM 16467</strain>
    </source>
</reference>
<name>A0A0M0L729_9BACI</name>
<proteinExistence type="inferred from homology"/>
<evidence type="ECO:0000256" key="1">
    <source>
        <dbReference type="ARBA" id="ARBA00006432"/>
    </source>
</evidence>
<protein>
    <submittedName>
        <fullName evidence="6">Long-chain fatty acid--CoA ligase</fullName>
    </submittedName>
</protein>
<dbReference type="SUPFAM" id="SSF56801">
    <property type="entry name" value="Acetyl-CoA synthetase-like"/>
    <property type="match status" value="1"/>
</dbReference>
<dbReference type="PATRIC" id="fig|284581.3.peg.3690"/>
<dbReference type="Pfam" id="PF13193">
    <property type="entry name" value="AMP-binding_C"/>
    <property type="match status" value="1"/>
</dbReference>
<keyword evidence="3" id="KW-1133">Transmembrane helix</keyword>
<dbReference type="NCBIfam" id="NF004837">
    <property type="entry name" value="PRK06187.1"/>
    <property type="match status" value="1"/>
</dbReference>
<dbReference type="Pfam" id="PF00501">
    <property type="entry name" value="AMP-binding"/>
    <property type="match status" value="1"/>
</dbReference>
<dbReference type="STRING" id="284581.AMD01_08185"/>
<dbReference type="PANTHER" id="PTHR43767:SF9">
    <property type="entry name" value="LONG-CHAIN-FATTY-ACID--COA LIGASE"/>
    <property type="match status" value="1"/>
</dbReference>
<dbReference type="InterPro" id="IPR000873">
    <property type="entry name" value="AMP-dep_synth/lig_dom"/>
</dbReference>
<dbReference type="Proteomes" id="UP000037558">
    <property type="component" value="Unassembled WGS sequence"/>
</dbReference>
<gene>
    <name evidence="6" type="ORF">AMD01_08185</name>
</gene>
<dbReference type="Gene3D" id="2.30.38.10">
    <property type="entry name" value="Luciferase, Domain 3"/>
    <property type="match status" value="1"/>
</dbReference>
<dbReference type="InterPro" id="IPR025110">
    <property type="entry name" value="AMP-bd_C"/>
</dbReference>
<keyword evidence="7" id="KW-1185">Reference proteome</keyword>
<dbReference type="EMBL" id="LILC01000011">
    <property type="protein sequence ID" value="KOO46886.1"/>
    <property type="molecule type" value="Genomic_DNA"/>
</dbReference>
<comment type="caution">
    <text evidence="6">The sequence shown here is derived from an EMBL/GenBank/DDBJ whole genome shotgun (WGS) entry which is preliminary data.</text>
</comment>
<dbReference type="CDD" id="cd05936">
    <property type="entry name" value="FC-FACS_FadD_like"/>
    <property type="match status" value="1"/>
</dbReference>
<dbReference type="Gene3D" id="3.40.50.980">
    <property type="match status" value="2"/>
</dbReference>
<evidence type="ECO:0000259" key="4">
    <source>
        <dbReference type="Pfam" id="PF00501"/>
    </source>
</evidence>
<comment type="similarity">
    <text evidence="1">Belongs to the ATP-dependent AMP-binding enzyme family.</text>
</comment>